<evidence type="ECO:0008006" key="4">
    <source>
        <dbReference type="Google" id="ProtNLM"/>
    </source>
</evidence>
<dbReference type="EMBL" id="CP075566">
    <property type="protein sequence ID" value="QVW24132.1"/>
    <property type="molecule type" value="Genomic_DNA"/>
</dbReference>
<name>A0ABX8EX13_9PSED</name>
<organism evidence="2 3">
    <name type="scientific">Pseudomonas hormoni</name>
    <dbReference type="NCBI Taxonomy" id="3093767"/>
    <lineage>
        <taxon>Bacteria</taxon>
        <taxon>Pseudomonadati</taxon>
        <taxon>Pseudomonadota</taxon>
        <taxon>Gammaproteobacteria</taxon>
        <taxon>Pseudomonadales</taxon>
        <taxon>Pseudomonadaceae</taxon>
        <taxon>Pseudomonas</taxon>
    </lineage>
</organism>
<evidence type="ECO:0000256" key="1">
    <source>
        <dbReference type="SAM" id="Coils"/>
    </source>
</evidence>
<protein>
    <recommendedName>
        <fullName evidence="4">HNH endonuclease</fullName>
    </recommendedName>
</protein>
<gene>
    <name evidence="2" type="ORF">KJF94_00685</name>
</gene>
<reference evidence="2 3" key="1">
    <citation type="submission" date="2021-05" db="EMBL/GenBank/DDBJ databases">
        <title>Complete genome of the cytokinin-producing biocontrol strain Pseudomonas fluorescens G20-18.</title>
        <authorList>
            <person name="Nielsen T.K."/>
            <person name="Mekureyaw M.F."/>
            <person name="Hansen L.H."/>
            <person name="Nicolaisen M.H."/>
            <person name="Roitsch T.G."/>
            <person name="Hennessy R.C."/>
        </authorList>
    </citation>
    <scope>NUCLEOTIDE SEQUENCE [LARGE SCALE GENOMIC DNA]</scope>
    <source>
        <strain evidence="2 3">G20-18</strain>
    </source>
</reference>
<dbReference type="CDD" id="cd00085">
    <property type="entry name" value="HNHc"/>
    <property type="match status" value="1"/>
</dbReference>
<evidence type="ECO:0000313" key="2">
    <source>
        <dbReference type="EMBL" id="QVW24132.1"/>
    </source>
</evidence>
<feature type="coiled-coil region" evidence="1">
    <location>
        <begin position="40"/>
        <end position="67"/>
    </location>
</feature>
<dbReference type="InterPro" id="IPR003615">
    <property type="entry name" value="HNH_nuc"/>
</dbReference>
<dbReference type="RefSeq" id="WP_214380626.1">
    <property type="nucleotide sequence ID" value="NZ_CP075566.1"/>
</dbReference>
<accession>A0ABX8EX13</accession>
<proteinExistence type="predicted"/>
<keyword evidence="1" id="KW-0175">Coiled coil</keyword>
<sequence length="389" mass="45155">MEYKTEEKSFDNYLINLRGFKMKEFELSTKYKGAKTGVERISVQRELADLSVEVKNLKNSLMMESRNYDVFRSSPELKVEIFERENPEPSMPERCRHSDTVVRLRSFEDGSKQLVSQCTGCGIQTRSHRKNSVPDWTKVEVFNEVFPQPHEDEHARWTAARYKVITDAMHEGSEIPDFDDAGFRAGYELKNPRPPFATQCEHAEFVHTKRIYPSGASAVVAQCKSCGHHIKTISKKDLKDAESLSAFDEGQKNRFNAIASNWHEAFSVAWKKAHSEYVSKTQSQIWNGEIKYQDNTRFGTYYVSEEWFRTRLRILDRDNGECQACMGVAQCVHHIVYERLGCENDLDLIALCNQCHDKVHKIQRGYPWQFRLTPSEIRGLQTEEKWNDA</sequence>
<dbReference type="Proteomes" id="UP000681155">
    <property type="component" value="Chromosome"/>
</dbReference>
<keyword evidence="3" id="KW-1185">Reference proteome</keyword>
<evidence type="ECO:0000313" key="3">
    <source>
        <dbReference type="Proteomes" id="UP000681155"/>
    </source>
</evidence>